<dbReference type="AlphaFoldDB" id="A0A8K0VZM6"/>
<dbReference type="Proteomes" id="UP000813461">
    <property type="component" value="Unassembled WGS sequence"/>
</dbReference>
<keyword evidence="1" id="KW-1133">Transmembrane helix</keyword>
<dbReference type="EMBL" id="JAGMVJ010000008">
    <property type="protein sequence ID" value="KAH7088241.1"/>
    <property type="molecule type" value="Genomic_DNA"/>
</dbReference>
<keyword evidence="3" id="KW-1185">Reference proteome</keyword>
<feature type="transmembrane region" description="Helical" evidence="1">
    <location>
        <begin position="386"/>
        <end position="405"/>
    </location>
</feature>
<keyword evidence="1" id="KW-0472">Membrane</keyword>
<sequence>MPQLISMKTSMATANNSLVTVIEEFAAYCSKFCNKTVDVFTDRGDIAYIEIVLYKDGVSSFRDCAPPHDVAKWLASNMMQAPPSLTDEQIPIKTLKLLIVPLNCDALPYSPFPEGAFESVARSYNLSKDYLSSERLQSPSIAFNVALDDRMSGFVMKAAKWNDDITHFCLSSVFDARTMHSSCILRISTKDDLRDFKARLEEVAEFAWYPYFMAAVLLEKPTQKQPEQTEELRRFLYRVEKTTGTHKNHENRQTARTAEEAWTDPKFQLAPGELTSVASDCIKRGFSCPSRKRLLHLLKVAHEENVATGSISKGDKASRMLTEKLKFMTTWIEESESRFGYIGKRAEVQTQMCHGMMAQRDNALNKRIAETSLAVSRNSRQDSANMSTIALAGFTFLPATFMATMFSTDFFNFQGEGPLVSHWFWVYWATTLPLTIAMYMIWYFSIHRRRRETVGSGDDIELARLSSSDTV</sequence>
<evidence type="ECO:0000256" key="1">
    <source>
        <dbReference type="SAM" id="Phobius"/>
    </source>
</evidence>
<feature type="transmembrane region" description="Helical" evidence="1">
    <location>
        <begin position="425"/>
        <end position="444"/>
    </location>
</feature>
<keyword evidence="1" id="KW-0812">Transmembrane</keyword>
<organism evidence="2 3">
    <name type="scientific">Paraphoma chrysanthemicola</name>
    <dbReference type="NCBI Taxonomy" id="798071"/>
    <lineage>
        <taxon>Eukaryota</taxon>
        <taxon>Fungi</taxon>
        <taxon>Dikarya</taxon>
        <taxon>Ascomycota</taxon>
        <taxon>Pezizomycotina</taxon>
        <taxon>Dothideomycetes</taxon>
        <taxon>Pleosporomycetidae</taxon>
        <taxon>Pleosporales</taxon>
        <taxon>Pleosporineae</taxon>
        <taxon>Phaeosphaeriaceae</taxon>
        <taxon>Paraphoma</taxon>
    </lineage>
</organism>
<evidence type="ECO:0000313" key="2">
    <source>
        <dbReference type="EMBL" id="KAH7088241.1"/>
    </source>
</evidence>
<dbReference type="OrthoDB" id="2830640at2759"/>
<gene>
    <name evidence="2" type="ORF">FB567DRAFT_523969</name>
</gene>
<evidence type="ECO:0000313" key="3">
    <source>
        <dbReference type="Proteomes" id="UP000813461"/>
    </source>
</evidence>
<dbReference type="Gene3D" id="1.20.58.340">
    <property type="entry name" value="Magnesium transport protein CorA, transmembrane region"/>
    <property type="match status" value="1"/>
</dbReference>
<comment type="caution">
    <text evidence="2">The sequence shown here is derived from an EMBL/GenBank/DDBJ whole genome shotgun (WGS) entry which is preliminary data.</text>
</comment>
<proteinExistence type="predicted"/>
<protein>
    <submittedName>
        <fullName evidence="2">Uncharacterized protein</fullName>
    </submittedName>
</protein>
<reference evidence="2" key="1">
    <citation type="journal article" date="2021" name="Nat. Commun.">
        <title>Genetic determinants of endophytism in the Arabidopsis root mycobiome.</title>
        <authorList>
            <person name="Mesny F."/>
            <person name="Miyauchi S."/>
            <person name="Thiergart T."/>
            <person name="Pickel B."/>
            <person name="Atanasova L."/>
            <person name="Karlsson M."/>
            <person name="Huettel B."/>
            <person name="Barry K.W."/>
            <person name="Haridas S."/>
            <person name="Chen C."/>
            <person name="Bauer D."/>
            <person name="Andreopoulos W."/>
            <person name="Pangilinan J."/>
            <person name="LaButti K."/>
            <person name="Riley R."/>
            <person name="Lipzen A."/>
            <person name="Clum A."/>
            <person name="Drula E."/>
            <person name="Henrissat B."/>
            <person name="Kohler A."/>
            <person name="Grigoriev I.V."/>
            <person name="Martin F.M."/>
            <person name="Hacquard S."/>
        </authorList>
    </citation>
    <scope>NUCLEOTIDE SEQUENCE</scope>
    <source>
        <strain evidence="2">MPI-SDFR-AT-0120</strain>
    </source>
</reference>
<accession>A0A8K0VZM6</accession>
<name>A0A8K0VZM6_9PLEO</name>